<gene>
    <name evidence="1" type="ORF">LSAA_5877</name>
</gene>
<dbReference type="AlphaFoldDB" id="A0A7R8CMA7"/>
<reference evidence="1" key="1">
    <citation type="submission" date="2021-02" db="EMBL/GenBank/DDBJ databases">
        <authorList>
            <person name="Bekaert M."/>
        </authorList>
    </citation>
    <scope>NUCLEOTIDE SEQUENCE</scope>
    <source>
        <strain evidence="1">IoA-00</strain>
    </source>
</reference>
<keyword evidence="2" id="KW-1185">Reference proteome</keyword>
<evidence type="ECO:0000313" key="1">
    <source>
        <dbReference type="EMBL" id="CAF2862955.1"/>
    </source>
</evidence>
<proteinExistence type="predicted"/>
<name>A0A7R8CMA7_LEPSM</name>
<dbReference type="Proteomes" id="UP000675881">
    <property type="component" value="Chromosome 15"/>
</dbReference>
<protein>
    <submittedName>
        <fullName evidence="1">(salmon louse) hypothetical protein</fullName>
    </submittedName>
</protein>
<accession>A0A7R8CMA7</accession>
<sequence length="150" mass="16705">MPLVHTSGKINNPCNSYTIFMVISWDGDFIQLQVFKNGLRVNTKVVLGYCELYGLSLDTKGFWKTQSHGMAEGVCHPTVLALTSDLLTHKTCIPWTNELEAKKKSTFSYFKFLPHCLQQGAGGQPGERSGEYGLRIVQELGEASTRGILY</sequence>
<organism evidence="1 2">
    <name type="scientific">Lepeophtheirus salmonis</name>
    <name type="common">Salmon louse</name>
    <name type="synonym">Caligus salmonis</name>
    <dbReference type="NCBI Taxonomy" id="72036"/>
    <lineage>
        <taxon>Eukaryota</taxon>
        <taxon>Metazoa</taxon>
        <taxon>Ecdysozoa</taxon>
        <taxon>Arthropoda</taxon>
        <taxon>Crustacea</taxon>
        <taxon>Multicrustacea</taxon>
        <taxon>Hexanauplia</taxon>
        <taxon>Copepoda</taxon>
        <taxon>Siphonostomatoida</taxon>
        <taxon>Caligidae</taxon>
        <taxon>Lepeophtheirus</taxon>
    </lineage>
</organism>
<evidence type="ECO:0000313" key="2">
    <source>
        <dbReference type="Proteomes" id="UP000675881"/>
    </source>
</evidence>
<dbReference type="EMBL" id="HG994594">
    <property type="protein sequence ID" value="CAF2862955.1"/>
    <property type="molecule type" value="Genomic_DNA"/>
</dbReference>